<dbReference type="EMBL" id="LAZR01013974">
    <property type="protein sequence ID" value="KKM19492.1"/>
    <property type="molecule type" value="Genomic_DNA"/>
</dbReference>
<sequence length="63" mass="6914">MKKIRAAEAIRMWAVQQAVIAHSDGYKMENILDTAKAFEGYITGQTIIFTRSGSGKVGEPEPT</sequence>
<reference evidence="1" key="1">
    <citation type="journal article" date="2015" name="Nature">
        <title>Complex archaea that bridge the gap between prokaryotes and eukaryotes.</title>
        <authorList>
            <person name="Spang A."/>
            <person name="Saw J.H."/>
            <person name="Jorgensen S.L."/>
            <person name="Zaremba-Niedzwiedzka K."/>
            <person name="Martijn J."/>
            <person name="Lind A.E."/>
            <person name="van Eijk R."/>
            <person name="Schleper C."/>
            <person name="Guy L."/>
            <person name="Ettema T.J."/>
        </authorList>
    </citation>
    <scope>NUCLEOTIDE SEQUENCE</scope>
</reference>
<accession>A0A0F9HWC2</accession>
<gene>
    <name evidence="1" type="ORF">LCGC14_1655150</name>
</gene>
<name>A0A0F9HWC2_9ZZZZ</name>
<evidence type="ECO:0000313" key="1">
    <source>
        <dbReference type="EMBL" id="KKM19492.1"/>
    </source>
</evidence>
<organism evidence="1">
    <name type="scientific">marine sediment metagenome</name>
    <dbReference type="NCBI Taxonomy" id="412755"/>
    <lineage>
        <taxon>unclassified sequences</taxon>
        <taxon>metagenomes</taxon>
        <taxon>ecological metagenomes</taxon>
    </lineage>
</organism>
<protein>
    <submittedName>
        <fullName evidence="1">Uncharacterized protein</fullName>
    </submittedName>
</protein>
<comment type="caution">
    <text evidence="1">The sequence shown here is derived from an EMBL/GenBank/DDBJ whole genome shotgun (WGS) entry which is preliminary data.</text>
</comment>
<proteinExistence type="predicted"/>
<dbReference type="AlphaFoldDB" id="A0A0F9HWC2"/>